<keyword evidence="4" id="KW-0862">Zinc</keyword>
<accession>A0A170PE44</accession>
<dbReference type="SUPFAM" id="SSF56281">
    <property type="entry name" value="Metallo-hydrolase/oxidoreductase"/>
    <property type="match status" value="1"/>
</dbReference>
<name>A0A170PE44_9CHLR</name>
<protein>
    <submittedName>
        <fullName evidence="7">Metallo-hydrolase YqgX</fullName>
        <ecNumber evidence="7">3.-.-.-</ecNumber>
    </submittedName>
</protein>
<dbReference type="Pfam" id="PF00753">
    <property type="entry name" value="Lactamase_B"/>
    <property type="match status" value="1"/>
</dbReference>
<dbReference type="OrthoDB" id="9802248at2"/>
<feature type="region of interest" description="Disordered" evidence="5">
    <location>
        <begin position="190"/>
        <end position="209"/>
    </location>
</feature>
<dbReference type="PANTHER" id="PTHR46233">
    <property type="entry name" value="HYDROXYACYLGLUTATHIONE HYDROLASE GLOC"/>
    <property type="match status" value="1"/>
</dbReference>
<dbReference type="SMART" id="SM00849">
    <property type="entry name" value="Lactamase_B"/>
    <property type="match status" value="1"/>
</dbReference>
<dbReference type="Gene3D" id="3.60.15.10">
    <property type="entry name" value="Ribonuclease Z/Hydroxyacylglutathione hydrolase-like"/>
    <property type="match status" value="1"/>
</dbReference>
<dbReference type="EMBL" id="LN890655">
    <property type="protein sequence ID" value="CUS02363.2"/>
    <property type="molecule type" value="Genomic_DNA"/>
</dbReference>
<gene>
    <name evidence="7" type="primary">yqgX</name>
    <name evidence="7" type="ORF">CFX0092_A0482</name>
</gene>
<evidence type="ECO:0000256" key="3">
    <source>
        <dbReference type="ARBA" id="ARBA00022801"/>
    </source>
</evidence>
<evidence type="ECO:0000313" key="7">
    <source>
        <dbReference type="EMBL" id="CUS02363.2"/>
    </source>
</evidence>
<keyword evidence="8" id="KW-1185">Reference proteome</keyword>
<feature type="domain" description="Metallo-beta-lactamase" evidence="6">
    <location>
        <begin position="13"/>
        <end position="192"/>
    </location>
</feature>
<keyword evidence="2" id="KW-0479">Metal-binding</keyword>
<evidence type="ECO:0000256" key="4">
    <source>
        <dbReference type="ARBA" id="ARBA00022833"/>
    </source>
</evidence>
<evidence type="ECO:0000259" key="6">
    <source>
        <dbReference type="SMART" id="SM00849"/>
    </source>
</evidence>
<evidence type="ECO:0000256" key="1">
    <source>
        <dbReference type="ARBA" id="ARBA00001947"/>
    </source>
</evidence>
<dbReference type="KEGG" id="pbf:CFX0092_A0482"/>
<dbReference type="InterPro" id="IPR001279">
    <property type="entry name" value="Metallo-B-lactamas"/>
</dbReference>
<dbReference type="EC" id="3.-.-.-" evidence="7"/>
<dbReference type="GO" id="GO:0046872">
    <property type="term" value="F:metal ion binding"/>
    <property type="evidence" value="ECO:0007669"/>
    <property type="project" value="UniProtKB-KW"/>
</dbReference>
<evidence type="ECO:0000313" key="8">
    <source>
        <dbReference type="Proteomes" id="UP000215027"/>
    </source>
</evidence>
<feature type="compositionally biased region" description="Basic and acidic residues" evidence="5">
    <location>
        <begin position="199"/>
        <end position="209"/>
    </location>
</feature>
<keyword evidence="3 7" id="KW-0378">Hydrolase</keyword>
<dbReference type="Proteomes" id="UP000215027">
    <property type="component" value="Chromosome I"/>
</dbReference>
<sequence length="209" mass="22542">MIRILQLPLGPLQTNCYVLADLDTKQAAVIDPSWDGRAIAEQARQQGWTISHILLTHTHFDHVGGLAELKALSGAPIYVHPDATAMLSNAPRAAMIWGITIDPPPPPDVLLQGDETIQVGTLLLDVLYTPGHAPGHVCFHLAAEKVLFDGDVLFQDSIGRTDLPGGDYDLLLTSIRDKLLPLPDETAVLSGHGPATTIGDERRTNPFLT</sequence>
<evidence type="ECO:0000256" key="2">
    <source>
        <dbReference type="ARBA" id="ARBA00022723"/>
    </source>
</evidence>
<dbReference type="GO" id="GO:0016787">
    <property type="term" value="F:hydrolase activity"/>
    <property type="evidence" value="ECO:0007669"/>
    <property type="project" value="UniProtKB-KW"/>
</dbReference>
<evidence type="ECO:0000256" key="5">
    <source>
        <dbReference type="SAM" id="MobiDB-lite"/>
    </source>
</evidence>
<dbReference type="RefSeq" id="WP_095041983.1">
    <property type="nucleotide sequence ID" value="NZ_LN890655.1"/>
</dbReference>
<dbReference type="PANTHER" id="PTHR46233:SF3">
    <property type="entry name" value="HYDROXYACYLGLUTATHIONE HYDROLASE GLOC"/>
    <property type="match status" value="1"/>
</dbReference>
<reference evidence="7" key="1">
    <citation type="submission" date="2016-01" db="EMBL/GenBank/DDBJ databases">
        <authorList>
            <person name="Mcilroy J.S."/>
            <person name="Karst M S."/>
            <person name="Albertsen M."/>
        </authorList>
    </citation>
    <scope>NUCLEOTIDE SEQUENCE</scope>
    <source>
        <strain evidence="7">Cfx-K</strain>
    </source>
</reference>
<proteinExistence type="predicted"/>
<dbReference type="AlphaFoldDB" id="A0A170PE44"/>
<comment type="cofactor">
    <cofactor evidence="1">
        <name>Zn(2+)</name>
        <dbReference type="ChEBI" id="CHEBI:29105"/>
    </cofactor>
</comment>
<dbReference type="InterPro" id="IPR036866">
    <property type="entry name" value="RibonucZ/Hydroxyglut_hydro"/>
</dbReference>
<dbReference type="InterPro" id="IPR051453">
    <property type="entry name" value="MBL_Glyoxalase_II"/>
</dbReference>
<organism evidence="7 8">
    <name type="scientific">Candidatus Promineifilum breve</name>
    <dbReference type="NCBI Taxonomy" id="1806508"/>
    <lineage>
        <taxon>Bacteria</taxon>
        <taxon>Bacillati</taxon>
        <taxon>Chloroflexota</taxon>
        <taxon>Ardenticatenia</taxon>
        <taxon>Candidatus Promineifilales</taxon>
        <taxon>Candidatus Promineifilaceae</taxon>
        <taxon>Candidatus Promineifilum</taxon>
    </lineage>
</organism>